<reference evidence="1" key="1">
    <citation type="submission" date="2023-08" db="EMBL/GenBank/DDBJ databases">
        <authorList>
            <person name="Alioto T."/>
            <person name="Alioto T."/>
            <person name="Gomez Garrido J."/>
        </authorList>
    </citation>
    <scope>NUCLEOTIDE SEQUENCE</scope>
</reference>
<dbReference type="AlphaFoldDB" id="A0AAV1F7S8"/>
<dbReference type="Proteomes" id="UP001178508">
    <property type="component" value="Chromosome 5"/>
</dbReference>
<organism evidence="1 2">
    <name type="scientific">Xyrichtys novacula</name>
    <name type="common">Pearly razorfish</name>
    <name type="synonym">Hemipteronotus novacula</name>
    <dbReference type="NCBI Taxonomy" id="13765"/>
    <lineage>
        <taxon>Eukaryota</taxon>
        <taxon>Metazoa</taxon>
        <taxon>Chordata</taxon>
        <taxon>Craniata</taxon>
        <taxon>Vertebrata</taxon>
        <taxon>Euteleostomi</taxon>
        <taxon>Actinopterygii</taxon>
        <taxon>Neopterygii</taxon>
        <taxon>Teleostei</taxon>
        <taxon>Neoteleostei</taxon>
        <taxon>Acanthomorphata</taxon>
        <taxon>Eupercaria</taxon>
        <taxon>Labriformes</taxon>
        <taxon>Labridae</taxon>
        <taxon>Xyrichtys</taxon>
    </lineage>
</organism>
<sequence>MTKNDGDWKKNRGAVKRLAWLSVFGSWSLAQREQSSRWQCEDGLSQVNTNSSAKPQQCIWLLRSPGCEKV</sequence>
<proteinExistence type="predicted"/>
<protein>
    <submittedName>
        <fullName evidence="1">Uncharacterized protein</fullName>
    </submittedName>
</protein>
<gene>
    <name evidence="1" type="ORF">XNOV1_A008479</name>
</gene>
<accession>A0AAV1F7S8</accession>
<dbReference type="EMBL" id="OY660868">
    <property type="protein sequence ID" value="CAJ1057367.1"/>
    <property type="molecule type" value="Genomic_DNA"/>
</dbReference>
<name>A0AAV1F7S8_XYRNO</name>
<evidence type="ECO:0000313" key="2">
    <source>
        <dbReference type="Proteomes" id="UP001178508"/>
    </source>
</evidence>
<keyword evidence="2" id="KW-1185">Reference proteome</keyword>
<evidence type="ECO:0000313" key="1">
    <source>
        <dbReference type="EMBL" id="CAJ1057367.1"/>
    </source>
</evidence>